<comment type="caution">
    <text evidence="3">The sequence shown here is derived from an EMBL/GenBank/DDBJ whole genome shotgun (WGS) entry which is preliminary data.</text>
</comment>
<feature type="transmembrane region" description="Helical" evidence="1">
    <location>
        <begin position="116"/>
        <end position="136"/>
    </location>
</feature>
<proteinExistence type="predicted"/>
<feature type="transmembrane region" description="Helical" evidence="1">
    <location>
        <begin position="90"/>
        <end position="110"/>
    </location>
</feature>
<reference evidence="4" key="1">
    <citation type="submission" date="2019-03" db="EMBL/GenBank/DDBJ databases">
        <title>Aquabacterium pictum sp.nov., the first bacteriochlorophyll a-containing freshwater bacterium in the genus Aquabacterium of the class Betaproteobacteria.</title>
        <authorList>
            <person name="Hirose S."/>
            <person name="Tank M."/>
            <person name="Hara E."/>
            <person name="Tamaki H."/>
            <person name="Takaichi S."/>
            <person name="Haruta S."/>
            <person name="Hanada S."/>
        </authorList>
    </citation>
    <scope>NUCLEOTIDE SEQUENCE [LARGE SCALE GENOMIC DNA]</scope>
    <source>
        <strain evidence="4">W35</strain>
    </source>
</reference>
<feature type="domain" description="Chlorhexidine efflux transporter" evidence="2">
    <location>
        <begin position="84"/>
        <end position="146"/>
    </location>
</feature>
<feature type="transmembrane region" description="Helical" evidence="1">
    <location>
        <begin position="21"/>
        <end position="41"/>
    </location>
</feature>
<dbReference type="OrthoDB" id="1631120at2"/>
<dbReference type="NCBIfam" id="NF033664">
    <property type="entry name" value="PACE_transport"/>
    <property type="match status" value="1"/>
</dbReference>
<evidence type="ECO:0000313" key="3">
    <source>
        <dbReference type="EMBL" id="GCL63245.1"/>
    </source>
</evidence>
<protein>
    <submittedName>
        <fullName evidence="3">Membrane protein</fullName>
    </submittedName>
</protein>
<gene>
    <name evidence="3" type="ORF">AQPW35_23260</name>
</gene>
<dbReference type="EMBL" id="BJCL01000005">
    <property type="protein sequence ID" value="GCL63245.1"/>
    <property type="molecule type" value="Genomic_DNA"/>
</dbReference>
<dbReference type="RefSeq" id="WP_137732988.1">
    <property type="nucleotide sequence ID" value="NZ_BJCL01000005.1"/>
</dbReference>
<name>A0A480AU26_9BURK</name>
<dbReference type="InterPro" id="IPR007896">
    <property type="entry name" value="BTP_bacteria"/>
</dbReference>
<keyword evidence="1" id="KW-0812">Transmembrane</keyword>
<evidence type="ECO:0000256" key="1">
    <source>
        <dbReference type="SAM" id="Phobius"/>
    </source>
</evidence>
<keyword evidence="1" id="KW-0472">Membrane</keyword>
<dbReference type="AlphaFoldDB" id="A0A480AU26"/>
<dbReference type="InterPro" id="IPR058208">
    <property type="entry name" value="PACE"/>
</dbReference>
<evidence type="ECO:0000259" key="2">
    <source>
        <dbReference type="Pfam" id="PF05232"/>
    </source>
</evidence>
<evidence type="ECO:0000313" key="4">
    <source>
        <dbReference type="Proteomes" id="UP000301751"/>
    </source>
</evidence>
<feature type="domain" description="Chlorhexidine efflux transporter" evidence="2">
    <location>
        <begin position="12"/>
        <end position="73"/>
    </location>
</feature>
<dbReference type="Pfam" id="PF05232">
    <property type="entry name" value="BTP"/>
    <property type="match status" value="2"/>
</dbReference>
<organism evidence="3 4">
    <name type="scientific">Pseudaquabacterium pictum</name>
    <dbReference type="NCBI Taxonomy" id="2315236"/>
    <lineage>
        <taxon>Bacteria</taxon>
        <taxon>Pseudomonadati</taxon>
        <taxon>Pseudomonadota</taxon>
        <taxon>Betaproteobacteria</taxon>
        <taxon>Burkholderiales</taxon>
        <taxon>Sphaerotilaceae</taxon>
        <taxon>Pseudaquabacterium</taxon>
    </lineage>
</organism>
<keyword evidence="1" id="KW-1133">Transmembrane helix</keyword>
<accession>A0A480AU26</accession>
<keyword evidence="4" id="KW-1185">Reference proteome</keyword>
<feature type="transmembrane region" description="Helical" evidence="1">
    <location>
        <begin position="47"/>
        <end position="69"/>
    </location>
</feature>
<sequence length="149" mass="16464">MVSQAADAAPLRSAMDRLHQTLWFEALGLVLVAPLLAWTTGGDAVESVGLLVALSLLVMAWAAIYNTLFDRWEWRRHRRVASDRPASLRTLHAIGLEATVVLMSCPLIMVFTGLDFWPALGLDLALSAVYAAYGWVFHWGYDRLRPVGG</sequence>
<dbReference type="Proteomes" id="UP000301751">
    <property type="component" value="Unassembled WGS sequence"/>
</dbReference>